<dbReference type="Gene3D" id="3.40.50.300">
    <property type="entry name" value="P-loop containing nucleotide triphosphate hydrolases"/>
    <property type="match status" value="1"/>
</dbReference>
<dbReference type="InterPro" id="IPR027417">
    <property type="entry name" value="P-loop_NTPase"/>
</dbReference>
<evidence type="ECO:0000313" key="1">
    <source>
        <dbReference type="EMBL" id="ABI55459.1"/>
    </source>
</evidence>
<organism evidence="1 2">
    <name type="scientific">Alkalilimnicola ehrlichii (strain ATCC BAA-1101 / DSM 17681 / MLHE-1)</name>
    <dbReference type="NCBI Taxonomy" id="187272"/>
    <lineage>
        <taxon>Bacteria</taxon>
        <taxon>Pseudomonadati</taxon>
        <taxon>Pseudomonadota</taxon>
        <taxon>Gammaproteobacteria</taxon>
        <taxon>Chromatiales</taxon>
        <taxon>Ectothiorhodospiraceae</taxon>
        <taxon>Alkalilimnicola</taxon>
    </lineage>
</organism>
<dbReference type="HOGENOM" id="CLU_083312_0_0_6"/>
<sequence>MPGAVAPDLPHMLRAQGAALEIGPFIVRLRSRLPAMAESIGLHYAEQLLPADTPFCDFHVRLDRAPGVRGVWRPQARFYLDGSSPFKPLPLAQAFPLFEWGLNWCIAQHGHHYLMIHAAVVARDDRALILPGAPGAGKSTLAAALALSGWRLLSDEFALLSLEDGMLSPLPRPVSLKNQAIPLIRERFPQAVLGRSTHDTTKGTVAHLKPPEESIARSQVPAQPAWLVFPRFAPEGKDALRPMPKAHSLLTLADAAFNYSVLGGQGFEAAADLIDRCACFELDYADLDRSLHALTALTDAP</sequence>
<dbReference type="SUPFAM" id="SSF53795">
    <property type="entry name" value="PEP carboxykinase-like"/>
    <property type="match status" value="1"/>
</dbReference>
<dbReference type="GO" id="GO:0016301">
    <property type="term" value="F:kinase activity"/>
    <property type="evidence" value="ECO:0007669"/>
    <property type="project" value="UniProtKB-KW"/>
</dbReference>
<keyword evidence="1" id="KW-0418">Kinase</keyword>
<dbReference type="NCBIfam" id="TIGR04352">
    <property type="entry name" value="HprK_rel_A"/>
    <property type="match status" value="1"/>
</dbReference>
<dbReference type="EMBL" id="CP000453">
    <property type="protein sequence ID" value="ABI55459.1"/>
    <property type="molecule type" value="Genomic_DNA"/>
</dbReference>
<dbReference type="KEGG" id="aeh:Mlg_0102"/>
<gene>
    <name evidence="1" type="ordered locus">Mlg_0102</name>
</gene>
<dbReference type="eggNOG" id="COG5265">
    <property type="taxonomic scope" value="Bacteria"/>
</dbReference>
<dbReference type="InterPro" id="IPR027600">
    <property type="entry name" value="HprK-rel_A"/>
</dbReference>
<dbReference type="Proteomes" id="UP000001962">
    <property type="component" value="Chromosome"/>
</dbReference>
<dbReference type="AlphaFoldDB" id="Q0ACH8"/>
<protein>
    <submittedName>
        <fullName evidence="1">Hpr(Ser) kinase/phosphatase</fullName>
        <ecNumber evidence="1">2.7.1.-</ecNumber>
    </submittedName>
</protein>
<name>Q0ACH8_ALKEH</name>
<reference evidence="2" key="1">
    <citation type="submission" date="2006-08" db="EMBL/GenBank/DDBJ databases">
        <title>Complete sequence of Alkalilimnicola ehrilichei MLHE-1.</title>
        <authorList>
            <person name="Copeland A."/>
            <person name="Lucas S."/>
            <person name="Lapidus A."/>
            <person name="Barry K."/>
            <person name="Detter J.C."/>
            <person name="Glavina del Rio T."/>
            <person name="Hammon N."/>
            <person name="Israni S."/>
            <person name="Dalin E."/>
            <person name="Tice H."/>
            <person name="Pitluck S."/>
            <person name="Sims D."/>
            <person name="Brettin T."/>
            <person name="Bruce D."/>
            <person name="Han C."/>
            <person name="Tapia R."/>
            <person name="Gilna P."/>
            <person name="Schmutz J."/>
            <person name="Larimer F."/>
            <person name="Land M."/>
            <person name="Hauser L."/>
            <person name="Kyrpides N."/>
            <person name="Mikhailova N."/>
            <person name="Oremland R.S."/>
            <person name="Hoeft S.E."/>
            <person name="Switzer-Blum J."/>
            <person name="Kulp T."/>
            <person name="King G."/>
            <person name="Tabita R."/>
            <person name="Witte B."/>
            <person name="Santini J.M."/>
            <person name="Basu P."/>
            <person name="Hollibaugh J.T."/>
            <person name="Xie G."/>
            <person name="Stolz J.F."/>
            <person name="Richardson P."/>
        </authorList>
    </citation>
    <scope>NUCLEOTIDE SEQUENCE [LARGE SCALE GENOMIC DNA]</scope>
    <source>
        <strain evidence="2">ATCC BAA-1101 / DSM 17681 / MLHE-1</strain>
    </source>
</reference>
<proteinExistence type="predicted"/>
<keyword evidence="1" id="KW-0808">Transferase</keyword>
<evidence type="ECO:0000313" key="2">
    <source>
        <dbReference type="Proteomes" id="UP000001962"/>
    </source>
</evidence>
<accession>Q0ACH8</accession>
<dbReference type="EC" id="2.7.1.-" evidence="1"/>
<keyword evidence="2" id="KW-1185">Reference proteome</keyword>